<proteinExistence type="predicted"/>
<accession>A0ABP9L1X1</accession>
<keyword evidence="2" id="KW-1185">Reference proteome</keyword>
<dbReference type="Proteomes" id="UP001500603">
    <property type="component" value="Unassembled WGS sequence"/>
</dbReference>
<gene>
    <name evidence="1" type="ORF">GCM10023318_57820</name>
</gene>
<protein>
    <submittedName>
        <fullName evidence="1">Uncharacterized protein</fullName>
    </submittedName>
</protein>
<sequence length="81" mass="8781">MAGQGVEFDERALVQQRQNAFAGGELALGVHLVDRGLTHRVLCLFQPIPQISQLPGGGVDIGGIRRRLRGLLLDTRHKSAV</sequence>
<evidence type="ECO:0000313" key="2">
    <source>
        <dbReference type="Proteomes" id="UP001500603"/>
    </source>
</evidence>
<reference evidence="2" key="1">
    <citation type="journal article" date="2019" name="Int. J. Syst. Evol. Microbiol.">
        <title>The Global Catalogue of Microorganisms (GCM) 10K type strain sequencing project: providing services to taxonomists for standard genome sequencing and annotation.</title>
        <authorList>
            <consortium name="The Broad Institute Genomics Platform"/>
            <consortium name="The Broad Institute Genome Sequencing Center for Infectious Disease"/>
            <person name="Wu L."/>
            <person name="Ma J."/>
        </authorList>
    </citation>
    <scope>NUCLEOTIDE SEQUENCE [LARGE SCALE GENOMIC DNA]</scope>
    <source>
        <strain evidence="2">JCM 18298</strain>
    </source>
</reference>
<organism evidence="1 2">
    <name type="scientific">Nocardia callitridis</name>
    <dbReference type="NCBI Taxonomy" id="648753"/>
    <lineage>
        <taxon>Bacteria</taxon>
        <taxon>Bacillati</taxon>
        <taxon>Actinomycetota</taxon>
        <taxon>Actinomycetes</taxon>
        <taxon>Mycobacteriales</taxon>
        <taxon>Nocardiaceae</taxon>
        <taxon>Nocardia</taxon>
    </lineage>
</organism>
<evidence type="ECO:0000313" key="1">
    <source>
        <dbReference type="EMBL" id="GAA5067950.1"/>
    </source>
</evidence>
<dbReference type="EMBL" id="BAABJM010000008">
    <property type="protein sequence ID" value="GAA5067950.1"/>
    <property type="molecule type" value="Genomic_DNA"/>
</dbReference>
<comment type="caution">
    <text evidence="1">The sequence shown here is derived from an EMBL/GenBank/DDBJ whole genome shotgun (WGS) entry which is preliminary data.</text>
</comment>
<name>A0ABP9L1X1_9NOCA</name>